<proteinExistence type="inferred from homology"/>
<comment type="subcellular location">
    <subcellularLocation>
        <location evidence="1">Nucleus</location>
    </subcellularLocation>
</comment>
<dbReference type="PANTHER" id="PTHR34105:SF1">
    <property type="entry name" value="PROLINE-, GLUTAMIC ACID- AND LEUCINE-RICH PROTEIN 1"/>
    <property type="match status" value="1"/>
</dbReference>
<protein>
    <recommendedName>
        <fullName evidence="3">Pre-rRNA-processing protein RIX1</fullName>
    </recommendedName>
</protein>
<evidence type="ECO:0000256" key="4">
    <source>
        <dbReference type="ARBA" id="ARBA00023242"/>
    </source>
</evidence>
<feature type="compositionally biased region" description="Low complexity" evidence="5">
    <location>
        <begin position="660"/>
        <end position="672"/>
    </location>
</feature>
<feature type="region of interest" description="Disordered" evidence="5">
    <location>
        <begin position="641"/>
        <end position="701"/>
    </location>
</feature>
<name>A0AAE0NET8_9PEZI</name>
<keyword evidence="8" id="KW-1185">Reference proteome</keyword>
<feature type="region of interest" description="Disordered" evidence="5">
    <location>
        <begin position="734"/>
        <end position="811"/>
    </location>
</feature>
<dbReference type="PANTHER" id="PTHR34105">
    <property type="entry name" value="PROLINE-, GLUTAMIC ACID- AND LEUCINE-RICH PROTEIN 1"/>
    <property type="match status" value="1"/>
</dbReference>
<keyword evidence="4" id="KW-0539">Nucleus</keyword>
<dbReference type="EMBL" id="JAULSN010000002">
    <property type="protein sequence ID" value="KAK3380188.1"/>
    <property type="molecule type" value="Genomic_DNA"/>
</dbReference>
<feature type="domain" description="Pre-rRNA-processing protein RIX1 N-terminal" evidence="6">
    <location>
        <begin position="7"/>
        <end position="215"/>
    </location>
</feature>
<evidence type="ECO:0000256" key="3">
    <source>
        <dbReference type="ARBA" id="ARBA00021502"/>
    </source>
</evidence>
<dbReference type="Proteomes" id="UP001287356">
    <property type="component" value="Unassembled WGS sequence"/>
</dbReference>
<sequence length="811" mass="85307">MSVPADLHVLCRRLASTPADDLPRFCPVLVSHVLRCGEPLSAAQEAKGKGGTSEAPVLIHRLKTHITTLLTGKSPAGRFAAVCLIKAVIDVGGWETLKASDPWIRGLISVLQKPDPLASKELCIVTLTRIYLLLQDYPTLVREMATPTLPSFITACLQLVKPPASGKPLRTSAQVAETIAPALSKLIVLYPTTMRPFRAQIIAIFSAYVAPTCSDPLVAPQTLKESARRLLILLHCTAPKDGGGEDWIRTMRLSVKSCHATADQVFRAVHESWESSTGYISQPVRTDLEPCGGGVSADEFPSWAGLQAGAERLVGLLEFLVEYFRTPTKSAVAVSLGELLDLTSRITLITPPGSDDAVELNASIGRDEKAELWSVLPDIHAAVMRLHAAVVQRLGDGALPLATDMLDQIARIFNSSRNVRSVREATYTLAKEVLLLSGPTLPRLTVDSAAPVIQSCCQDLLRAAGHSKDKPQAAAPAPAPTSTPSSSNGSKKGNNGRPHPQQNVTGNADAFLGAPSGTTNLVATVSPFSASSSPDDGDTTTAAAAALLPLLLSHLPQRHLSPEARGLVDRTAILAGSRPAMLASCLHPYKDSRGRHYASILPFLVGQFPRDQAVEVLRTNLLRAGAGATASNATPYATAADTWADDNDDNDMHNEDEDAAAAAGKPDDASMADGEDADAAEKETAATTAEAAPKTSGFGGWAPSTDAAAVAAARIDANGNGNADMDVDSAVIAPLSPLKRKSDGAGRLGSAAKKQQRAKPTPAAEAEDGSSGSDSDDGSESGSVQIDMTMDDDDDDEEEEEEEEEEEGGEE</sequence>
<evidence type="ECO:0000313" key="7">
    <source>
        <dbReference type="EMBL" id="KAK3380188.1"/>
    </source>
</evidence>
<dbReference type="GO" id="GO:0006364">
    <property type="term" value="P:rRNA processing"/>
    <property type="evidence" value="ECO:0007669"/>
    <property type="project" value="TreeGrafter"/>
</dbReference>
<evidence type="ECO:0000256" key="2">
    <source>
        <dbReference type="ARBA" id="ARBA00010511"/>
    </source>
</evidence>
<evidence type="ECO:0000256" key="5">
    <source>
        <dbReference type="SAM" id="MobiDB-lite"/>
    </source>
</evidence>
<dbReference type="InterPro" id="IPR012583">
    <property type="entry name" value="RIX1_N"/>
</dbReference>
<feature type="compositionally biased region" description="Acidic residues" evidence="5">
    <location>
        <begin position="789"/>
        <end position="811"/>
    </location>
</feature>
<feature type="compositionally biased region" description="Low complexity" evidence="5">
    <location>
        <begin position="472"/>
        <end position="496"/>
    </location>
</feature>
<organism evidence="7 8">
    <name type="scientific">Lasiosphaeria ovina</name>
    <dbReference type="NCBI Taxonomy" id="92902"/>
    <lineage>
        <taxon>Eukaryota</taxon>
        <taxon>Fungi</taxon>
        <taxon>Dikarya</taxon>
        <taxon>Ascomycota</taxon>
        <taxon>Pezizomycotina</taxon>
        <taxon>Sordariomycetes</taxon>
        <taxon>Sordariomycetidae</taxon>
        <taxon>Sordariales</taxon>
        <taxon>Lasiosphaeriaceae</taxon>
        <taxon>Lasiosphaeria</taxon>
    </lineage>
</organism>
<dbReference type="AlphaFoldDB" id="A0AAE0NET8"/>
<reference evidence="7" key="1">
    <citation type="journal article" date="2023" name="Mol. Phylogenet. Evol.">
        <title>Genome-scale phylogeny and comparative genomics of the fungal order Sordariales.</title>
        <authorList>
            <person name="Hensen N."/>
            <person name="Bonometti L."/>
            <person name="Westerberg I."/>
            <person name="Brannstrom I.O."/>
            <person name="Guillou S."/>
            <person name="Cros-Aarteil S."/>
            <person name="Calhoun S."/>
            <person name="Haridas S."/>
            <person name="Kuo A."/>
            <person name="Mondo S."/>
            <person name="Pangilinan J."/>
            <person name="Riley R."/>
            <person name="LaButti K."/>
            <person name="Andreopoulos B."/>
            <person name="Lipzen A."/>
            <person name="Chen C."/>
            <person name="Yan M."/>
            <person name="Daum C."/>
            <person name="Ng V."/>
            <person name="Clum A."/>
            <person name="Steindorff A."/>
            <person name="Ohm R.A."/>
            <person name="Martin F."/>
            <person name="Silar P."/>
            <person name="Natvig D.O."/>
            <person name="Lalanne C."/>
            <person name="Gautier V."/>
            <person name="Ament-Velasquez S.L."/>
            <person name="Kruys A."/>
            <person name="Hutchinson M.I."/>
            <person name="Powell A.J."/>
            <person name="Barry K."/>
            <person name="Miller A.N."/>
            <person name="Grigoriev I.V."/>
            <person name="Debuchy R."/>
            <person name="Gladieux P."/>
            <person name="Hiltunen Thoren M."/>
            <person name="Johannesson H."/>
        </authorList>
    </citation>
    <scope>NUCLEOTIDE SEQUENCE</scope>
    <source>
        <strain evidence="7">CBS 958.72</strain>
    </source>
</reference>
<comment type="caution">
    <text evidence="7">The sequence shown here is derived from an EMBL/GenBank/DDBJ whole genome shotgun (WGS) entry which is preliminary data.</text>
</comment>
<feature type="region of interest" description="Disordered" evidence="5">
    <location>
        <begin position="465"/>
        <end position="511"/>
    </location>
</feature>
<dbReference type="InterPro" id="IPR016024">
    <property type="entry name" value="ARM-type_fold"/>
</dbReference>
<reference evidence="7" key="2">
    <citation type="submission" date="2023-06" db="EMBL/GenBank/DDBJ databases">
        <authorList>
            <consortium name="Lawrence Berkeley National Laboratory"/>
            <person name="Haridas S."/>
            <person name="Hensen N."/>
            <person name="Bonometti L."/>
            <person name="Westerberg I."/>
            <person name="Brannstrom I.O."/>
            <person name="Guillou S."/>
            <person name="Cros-Aarteil S."/>
            <person name="Calhoun S."/>
            <person name="Kuo A."/>
            <person name="Mondo S."/>
            <person name="Pangilinan J."/>
            <person name="Riley R."/>
            <person name="Labutti K."/>
            <person name="Andreopoulos B."/>
            <person name="Lipzen A."/>
            <person name="Chen C."/>
            <person name="Yanf M."/>
            <person name="Daum C."/>
            <person name="Ng V."/>
            <person name="Clum A."/>
            <person name="Steindorff A."/>
            <person name="Ohm R."/>
            <person name="Martin F."/>
            <person name="Silar P."/>
            <person name="Natvig D."/>
            <person name="Lalanne C."/>
            <person name="Gautier V."/>
            <person name="Ament-Velasquez S.L."/>
            <person name="Kruys A."/>
            <person name="Hutchinson M.I."/>
            <person name="Powell A.J."/>
            <person name="Barry K."/>
            <person name="Miller A.N."/>
            <person name="Grigoriev I.V."/>
            <person name="Debuchy R."/>
            <person name="Gladieux P."/>
            <person name="Thoren M.H."/>
            <person name="Johannesson H."/>
        </authorList>
    </citation>
    <scope>NUCLEOTIDE SEQUENCE</scope>
    <source>
        <strain evidence="7">CBS 958.72</strain>
    </source>
</reference>
<evidence type="ECO:0000259" key="6">
    <source>
        <dbReference type="Pfam" id="PF08167"/>
    </source>
</evidence>
<gene>
    <name evidence="7" type="ORF">B0T24DRAFT_547707</name>
</gene>
<evidence type="ECO:0000256" key="1">
    <source>
        <dbReference type="ARBA" id="ARBA00004123"/>
    </source>
</evidence>
<dbReference type="SUPFAM" id="SSF48371">
    <property type="entry name" value="ARM repeat"/>
    <property type="match status" value="1"/>
</dbReference>
<dbReference type="Pfam" id="PF08167">
    <property type="entry name" value="RIX1"/>
    <property type="match status" value="1"/>
</dbReference>
<evidence type="ECO:0000313" key="8">
    <source>
        <dbReference type="Proteomes" id="UP001287356"/>
    </source>
</evidence>
<accession>A0AAE0NET8</accession>
<comment type="similarity">
    <text evidence="2">Belongs to the RIX1/PELP1 family.</text>
</comment>
<dbReference type="GO" id="GO:0005634">
    <property type="term" value="C:nucleus"/>
    <property type="evidence" value="ECO:0007669"/>
    <property type="project" value="UniProtKB-SubCell"/>
</dbReference>
<feature type="compositionally biased region" description="Acidic residues" evidence="5">
    <location>
        <begin position="643"/>
        <end position="659"/>
    </location>
</feature>